<dbReference type="InterPro" id="IPR000795">
    <property type="entry name" value="T_Tr_GTP-bd_dom"/>
</dbReference>
<comment type="similarity">
    <text evidence="1 7">Belongs to the TRAFAC class translation factor GTPase superfamily. Classic translation factor GTPase family. EF-G/EF-2 subfamily.</text>
</comment>
<protein>
    <recommendedName>
        <fullName evidence="2 7">Elongation factor G</fullName>
        <shortName evidence="7">EF-G</shortName>
    </recommendedName>
</protein>
<evidence type="ECO:0000256" key="6">
    <source>
        <dbReference type="ARBA" id="ARBA00023134"/>
    </source>
</evidence>
<dbReference type="InterPro" id="IPR031157">
    <property type="entry name" value="G_TR_CS"/>
</dbReference>
<keyword evidence="7" id="KW-0963">Cytoplasm</keyword>
<dbReference type="SUPFAM" id="SSF52540">
    <property type="entry name" value="P-loop containing nucleoside triphosphate hydrolases"/>
    <property type="match status" value="1"/>
</dbReference>
<comment type="caution">
    <text evidence="9">The sequence shown here is derived from an EMBL/GenBank/DDBJ whole genome shotgun (WGS) entry which is preliminary data.</text>
</comment>
<dbReference type="InterPro" id="IPR005225">
    <property type="entry name" value="Small_GTP-bd"/>
</dbReference>
<dbReference type="SMART" id="SM00889">
    <property type="entry name" value="EFG_IV"/>
    <property type="match status" value="1"/>
</dbReference>
<dbReference type="CDD" id="cd04088">
    <property type="entry name" value="EFG_mtEFG_II"/>
    <property type="match status" value="1"/>
</dbReference>
<keyword evidence="4 7" id="KW-0251">Elongation factor</keyword>
<dbReference type="GO" id="GO:0003746">
    <property type="term" value="F:translation elongation factor activity"/>
    <property type="evidence" value="ECO:0007669"/>
    <property type="project" value="UniProtKB-KW"/>
</dbReference>
<dbReference type="Gene3D" id="3.30.70.240">
    <property type="match status" value="1"/>
</dbReference>
<dbReference type="PANTHER" id="PTHR43261">
    <property type="entry name" value="TRANSLATION ELONGATION FACTOR G-RELATED"/>
    <property type="match status" value="1"/>
</dbReference>
<dbReference type="Gene3D" id="3.40.50.300">
    <property type="entry name" value="P-loop containing nucleotide triphosphate hydrolases"/>
    <property type="match status" value="1"/>
</dbReference>
<dbReference type="PROSITE" id="PS00301">
    <property type="entry name" value="G_TR_1"/>
    <property type="match status" value="1"/>
</dbReference>
<dbReference type="CDD" id="cd16262">
    <property type="entry name" value="EFG_III"/>
    <property type="match status" value="1"/>
</dbReference>
<dbReference type="HAMAP" id="MF_00054_B">
    <property type="entry name" value="EF_G_EF_2_B"/>
    <property type="match status" value="1"/>
</dbReference>
<dbReference type="EMBL" id="JBEPLW010000001">
    <property type="protein sequence ID" value="MET3574334.1"/>
    <property type="molecule type" value="Genomic_DNA"/>
</dbReference>
<evidence type="ECO:0000256" key="7">
    <source>
        <dbReference type="HAMAP-Rule" id="MF_00054"/>
    </source>
</evidence>
<dbReference type="Gene3D" id="3.30.70.870">
    <property type="entry name" value="Elongation Factor G (Translational Gtpase), domain 3"/>
    <property type="match status" value="1"/>
</dbReference>
<sequence length="686" mass="75725">MENTRNIGIMAHIDAGKTTTTERILYYTGKIHKLGETHEGASQMDWMEQEQERGITITSAATTAAWKGYRVNIIDTPGHVDFTVEVERSLRVLDGAVTVLDAQSGVEPQTETVWRQATTYGVPRIVFVNKMDKTGADFLYSTKTLHARLQANAHPIQLPIGAEDDFRGIIDLVEMKATMYGNDLGTEIEVIDIPEEFKDQAEEYREKLIEAVAEVDEDLMEKYLGGEELSVDELKAAIRKATLAVEFYPVVCGTAFKNKGVQLVLDAVVDYLPSPLDIPSIQGIDPDTGEEMERHADDEEPFSALAFKVMTDPFVGKLTFFRVYSGVLQSGSYVQNSTKGKRERVGRILQMHANSRQEISEVHAGEIAAAVGLKDTGTGDTLCDEKSLVILESMEFPEPVISVAIEPKTKGDQDKMGTALAKLQEEDPTFRAHTDQETGEVIIAGMGELHLDIIVDRLRREFKVEANVGAPQVSYRETFRQSAEIEGKFVRQSGGRGQFGHVWIEFSPNEEGAGFEFTNGIVGGVVPREYVPAVEAGVKDALENGVIAGYPVIDVKARLFDGSYHDVDSSEMAFKIAASMAVKNAAAKVNPVLLEPMMKVEVVIPEEYMGDIMGDITSRRGRVEGMEARGNAQVVRAMVPLSEMFGYATSLRSNTQGRGVFSMVFDHYEEVPKSIREEIVKKNKGE</sequence>
<evidence type="ECO:0000259" key="8">
    <source>
        <dbReference type="PROSITE" id="PS51722"/>
    </source>
</evidence>
<organism evidence="9 10">
    <name type="scientific">Bhargavaea ullalensis</name>
    <dbReference type="NCBI Taxonomy" id="1265685"/>
    <lineage>
        <taxon>Bacteria</taxon>
        <taxon>Bacillati</taxon>
        <taxon>Bacillota</taxon>
        <taxon>Bacilli</taxon>
        <taxon>Bacillales</taxon>
        <taxon>Caryophanaceae</taxon>
        <taxon>Bhargavaea</taxon>
    </lineage>
</organism>
<dbReference type="SMART" id="SM00838">
    <property type="entry name" value="EFG_C"/>
    <property type="match status" value="1"/>
</dbReference>
<dbReference type="PROSITE" id="PS51722">
    <property type="entry name" value="G_TR_2"/>
    <property type="match status" value="1"/>
</dbReference>
<dbReference type="InterPro" id="IPR009000">
    <property type="entry name" value="Transl_B-barrel_sf"/>
</dbReference>
<dbReference type="InterPro" id="IPR005517">
    <property type="entry name" value="Transl_elong_EFG/EF2_IV"/>
</dbReference>
<dbReference type="Pfam" id="PF03144">
    <property type="entry name" value="GTP_EFTU_D2"/>
    <property type="match status" value="1"/>
</dbReference>
<dbReference type="SUPFAM" id="SSF50447">
    <property type="entry name" value="Translation proteins"/>
    <property type="match status" value="1"/>
</dbReference>
<dbReference type="NCBIfam" id="NF009379">
    <property type="entry name" value="PRK12740.1-3"/>
    <property type="match status" value="1"/>
</dbReference>
<dbReference type="CDD" id="cd01434">
    <property type="entry name" value="EFG_mtEFG1_IV"/>
    <property type="match status" value="1"/>
</dbReference>
<feature type="binding site" evidence="7">
    <location>
        <begin position="129"/>
        <end position="132"/>
    </location>
    <ligand>
        <name>GTP</name>
        <dbReference type="ChEBI" id="CHEBI:37565"/>
    </ligand>
</feature>
<dbReference type="CDD" id="cd01886">
    <property type="entry name" value="EF-G"/>
    <property type="match status" value="1"/>
</dbReference>
<dbReference type="InterPro" id="IPR000640">
    <property type="entry name" value="EFG_V-like"/>
</dbReference>
<proteinExistence type="inferred from homology"/>
<dbReference type="InterPro" id="IPR047872">
    <property type="entry name" value="EFG_IV"/>
</dbReference>
<feature type="binding site" evidence="7">
    <location>
        <begin position="11"/>
        <end position="18"/>
    </location>
    <ligand>
        <name>GTP</name>
        <dbReference type="ChEBI" id="CHEBI:37565"/>
    </ligand>
</feature>
<evidence type="ECO:0000256" key="3">
    <source>
        <dbReference type="ARBA" id="ARBA00022741"/>
    </source>
</evidence>
<dbReference type="InterPro" id="IPR004161">
    <property type="entry name" value="EFTu-like_2"/>
</dbReference>
<dbReference type="Gene3D" id="2.40.30.10">
    <property type="entry name" value="Translation factors"/>
    <property type="match status" value="1"/>
</dbReference>
<evidence type="ECO:0000256" key="2">
    <source>
        <dbReference type="ARBA" id="ARBA00017872"/>
    </source>
</evidence>
<evidence type="ECO:0000256" key="5">
    <source>
        <dbReference type="ARBA" id="ARBA00022917"/>
    </source>
</evidence>
<dbReference type="Pfam" id="PF14492">
    <property type="entry name" value="EFG_III"/>
    <property type="match status" value="1"/>
</dbReference>
<dbReference type="InterPro" id="IPR035649">
    <property type="entry name" value="EFG_V"/>
</dbReference>
<gene>
    <name evidence="7" type="primary">fusA</name>
    <name evidence="9" type="ORF">ABID49_000210</name>
</gene>
<keyword evidence="6 7" id="KW-0342">GTP-binding</keyword>
<feature type="domain" description="Tr-type G" evidence="8">
    <location>
        <begin position="2"/>
        <end position="276"/>
    </location>
</feature>
<accession>A0ABV2G7S6</accession>
<dbReference type="Proteomes" id="UP001549099">
    <property type="component" value="Unassembled WGS sequence"/>
</dbReference>
<dbReference type="InterPro" id="IPR014721">
    <property type="entry name" value="Ribsml_uS5_D2-typ_fold_subgr"/>
</dbReference>
<keyword evidence="3 7" id="KW-0547">Nucleotide-binding</keyword>
<name>A0ABV2G7S6_9BACL</name>
<dbReference type="PRINTS" id="PR00315">
    <property type="entry name" value="ELONGATNFCT"/>
</dbReference>
<dbReference type="InterPro" id="IPR035647">
    <property type="entry name" value="EFG_III/V"/>
</dbReference>
<comment type="function">
    <text evidence="7">Catalyzes the GTP-dependent ribosomal translocation step during translation elongation. During this step, the ribosome changes from the pre-translocational (PRE) to the post-translocational (POST) state as the newly formed A-site-bound peptidyl-tRNA and P-site-bound deacylated tRNA move to the P and E sites, respectively. Catalyzes the coordinated movement of the two tRNA molecules, the mRNA and conformational changes in the ribosome.</text>
</comment>
<comment type="subcellular location">
    <subcellularLocation>
        <location evidence="7">Cytoplasm</location>
    </subcellularLocation>
</comment>
<dbReference type="Gene3D" id="3.30.230.10">
    <property type="match status" value="1"/>
</dbReference>
<dbReference type="SUPFAM" id="SSF54211">
    <property type="entry name" value="Ribosomal protein S5 domain 2-like"/>
    <property type="match status" value="1"/>
</dbReference>
<dbReference type="NCBIfam" id="TIGR00484">
    <property type="entry name" value="EF-G"/>
    <property type="match status" value="1"/>
</dbReference>
<dbReference type="Pfam" id="PF00009">
    <property type="entry name" value="GTP_EFTU"/>
    <property type="match status" value="1"/>
</dbReference>
<dbReference type="PANTHER" id="PTHR43261:SF1">
    <property type="entry name" value="RIBOSOME-RELEASING FACTOR 2, MITOCHONDRIAL"/>
    <property type="match status" value="1"/>
</dbReference>
<dbReference type="InterPro" id="IPR020568">
    <property type="entry name" value="Ribosomal_Su5_D2-typ_SF"/>
</dbReference>
<dbReference type="SUPFAM" id="SSF54980">
    <property type="entry name" value="EF-G C-terminal domain-like"/>
    <property type="match status" value="2"/>
</dbReference>
<evidence type="ECO:0000256" key="1">
    <source>
        <dbReference type="ARBA" id="ARBA00005870"/>
    </source>
</evidence>
<reference evidence="9 10" key="1">
    <citation type="submission" date="2024-06" db="EMBL/GenBank/DDBJ databases">
        <title>Genomic Encyclopedia of Type Strains, Phase IV (KMG-IV): sequencing the most valuable type-strain genomes for metagenomic binning, comparative biology and taxonomic classification.</title>
        <authorList>
            <person name="Goeker M."/>
        </authorList>
    </citation>
    <scope>NUCLEOTIDE SEQUENCE [LARGE SCALE GENOMIC DNA]</scope>
    <source>
        <strain evidence="9 10">DSM 26128</strain>
    </source>
</reference>
<dbReference type="Pfam" id="PF00679">
    <property type="entry name" value="EFG_C"/>
    <property type="match status" value="1"/>
</dbReference>
<dbReference type="InterPro" id="IPR004540">
    <property type="entry name" value="Transl_elong_EFG/EF2"/>
</dbReference>
<feature type="binding site" evidence="7">
    <location>
        <begin position="75"/>
        <end position="79"/>
    </location>
    <ligand>
        <name>GTP</name>
        <dbReference type="ChEBI" id="CHEBI:37565"/>
    </ligand>
</feature>
<dbReference type="CDD" id="cd03713">
    <property type="entry name" value="EFG_mtEFG_C"/>
    <property type="match status" value="1"/>
</dbReference>
<keyword evidence="5 7" id="KW-0648">Protein biosynthesis</keyword>
<evidence type="ECO:0000256" key="4">
    <source>
        <dbReference type="ARBA" id="ARBA00022768"/>
    </source>
</evidence>
<dbReference type="InterPro" id="IPR041095">
    <property type="entry name" value="EFG_II"/>
</dbReference>
<dbReference type="InterPro" id="IPR009022">
    <property type="entry name" value="EFG_III"/>
</dbReference>
<evidence type="ECO:0000313" key="10">
    <source>
        <dbReference type="Proteomes" id="UP001549099"/>
    </source>
</evidence>
<dbReference type="Pfam" id="PF03764">
    <property type="entry name" value="EFG_IV"/>
    <property type="match status" value="1"/>
</dbReference>
<dbReference type="NCBIfam" id="NF009381">
    <property type="entry name" value="PRK12740.1-5"/>
    <property type="match status" value="1"/>
</dbReference>
<dbReference type="NCBIfam" id="TIGR00231">
    <property type="entry name" value="small_GTP"/>
    <property type="match status" value="1"/>
</dbReference>
<evidence type="ECO:0000313" key="9">
    <source>
        <dbReference type="EMBL" id="MET3574334.1"/>
    </source>
</evidence>
<dbReference type="InterPro" id="IPR027417">
    <property type="entry name" value="P-loop_NTPase"/>
</dbReference>
<keyword evidence="10" id="KW-1185">Reference proteome</keyword>